<feature type="domain" description="Dienelactone hydrolase" evidence="3">
    <location>
        <begin position="321"/>
        <end position="402"/>
    </location>
</feature>
<dbReference type="Pfam" id="PF07734">
    <property type="entry name" value="FBA_1"/>
    <property type="match status" value="1"/>
</dbReference>
<organism evidence="5 6">
    <name type="scientific">Brassica cretica</name>
    <name type="common">Mustard</name>
    <dbReference type="NCBI Taxonomy" id="69181"/>
    <lineage>
        <taxon>Eukaryota</taxon>
        <taxon>Viridiplantae</taxon>
        <taxon>Streptophyta</taxon>
        <taxon>Embryophyta</taxon>
        <taxon>Tracheophyta</taxon>
        <taxon>Spermatophyta</taxon>
        <taxon>Magnoliopsida</taxon>
        <taxon>eudicotyledons</taxon>
        <taxon>Gunneridae</taxon>
        <taxon>Pentapetalae</taxon>
        <taxon>rosids</taxon>
        <taxon>malvids</taxon>
        <taxon>Brassicales</taxon>
        <taxon>Brassicaceae</taxon>
        <taxon>Brassiceae</taxon>
        <taxon>Brassica</taxon>
    </lineage>
</organism>
<dbReference type="Proteomes" id="UP000712281">
    <property type="component" value="Unassembled WGS sequence"/>
</dbReference>
<dbReference type="GO" id="GO:0016787">
    <property type="term" value="F:hydrolase activity"/>
    <property type="evidence" value="ECO:0007669"/>
    <property type="project" value="InterPro"/>
</dbReference>
<feature type="domain" description="Clathrin/coatomer adaptor adaptin-like N-terminal" evidence="2">
    <location>
        <begin position="226"/>
        <end position="316"/>
    </location>
</feature>
<dbReference type="Pfam" id="PF01602">
    <property type="entry name" value="Adaptin_N"/>
    <property type="match status" value="1"/>
</dbReference>
<dbReference type="InterPro" id="IPR029058">
    <property type="entry name" value="AB_hydrolase_fold"/>
</dbReference>
<evidence type="ECO:0000313" key="6">
    <source>
        <dbReference type="Proteomes" id="UP000712281"/>
    </source>
</evidence>
<reference evidence="5" key="1">
    <citation type="submission" date="2019-12" db="EMBL/GenBank/DDBJ databases">
        <title>Genome sequencing and annotation of Brassica cretica.</title>
        <authorList>
            <person name="Studholme D.J."/>
            <person name="Sarris P.F."/>
        </authorList>
    </citation>
    <scope>NUCLEOTIDE SEQUENCE</scope>
    <source>
        <strain evidence="5">PFS-001/15</strain>
        <tissue evidence="5">Leaf</tissue>
    </source>
</reference>
<feature type="compositionally biased region" description="Low complexity" evidence="1">
    <location>
        <begin position="52"/>
        <end position="62"/>
    </location>
</feature>
<dbReference type="Pfam" id="PF01738">
    <property type="entry name" value="DLH"/>
    <property type="match status" value="1"/>
</dbReference>
<feature type="domain" description="F-box associated beta-propeller type 1" evidence="4">
    <location>
        <begin position="541"/>
        <end position="637"/>
    </location>
</feature>
<evidence type="ECO:0000259" key="3">
    <source>
        <dbReference type="Pfam" id="PF01738"/>
    </source>
</evidence>
<dbReference type="PANTHER" id="PTHR17630">
    <property type="entry name" value="DIENELACTONE HYDROLASE"/>
    <property type="match status" value="1"/>
</dbReference>
<dbReference type="Gene3D" id="3.40.50.1820">
    <property type="entry name" value="alpha/beta hydrolase"/>
    <property type="match status" value="1"/>
</dbReference>
<proteinExistence type="predicted"/>
<dbReference type="InterPro" id="IPR002553">
    <property type="entry name" value="Clathrin/coatomer_adapt-like_N"/>
</dbReference>
<dbReference type="InterPro" id="IPR006527">
    <property type="entry name" value="F-box-assoc_dom_typ1"/>
</dbReference>
<dbReference type="InterPro" id="IPR016024">
    <property type="entry name" value="ARM-type_fold"/>
</dbReference>
<dbReference type="GO" id="GO:0016192">
    <property type="term" value="P:vesicle-mediated transport"/>
    <property type="evidence" value="ECO:0007669"/>
    <property type="project" value="InterPro"/>
</dbReference>
<accession>A0A8S9G5X6</accession>
<dbReference type="GO" id="GO:0030117">
    <property type="term" value="C:membrane coat"/>
    <property type="evidence" value="ECO:0007669"/>
    <property type="project" value="InterPro"/>
</dbReference>
<evidence type="ECO:0000259" key="4">
    <source>
        <dbReference type="Pfam" id="PF07734"/>
    </source>
</evidence>
<evidence type="ECO:0000313" key="5">
    <source>
        <dbReference type="EMBL" id="KAF2541455.1"/>
    </source>
</evidence>
<dbReference type="InterPro" id="IPR002925">
    <property type="entry name" value="Dienelactn_hydro"/>
</dbReference>
<feature type="region of interest" description="Disordered" evidence="1">
    <location>
        <begin position="1"/>
        <end position="69"/>
    </location>
</feature>
<feature type="region of interest" description="Disordered" evidence="1">
    <location>
        <begin position="463"/>
        <end position="494"/>
    </location>
</feature>
<dbReference type="PANTHER" id="PTHR17630:SF97">
    <property type="entry name" value="ENDO-1,31,4-BETA-D-GLUCANASE-LIKE"/>
    <property type="match status" value="1"/>
</dbReference>
<dbReference type="SUPFAM" id="SSF53474">
    <property type="entry name" value="alpha/beta-Hydrolases"/>
    <property type="match status" value="1"/>
</dbReference>
<dbReference type="EMBL" id="QGKW02002005">
    <property type="protein sequence ID" value="KAF2541455.1"/>
    <property type="molecule type" value="Genomic_DNA"/>
</dbReference>
<dbReference type="AlphaFoldDB" id="A0A8S9G5X6"/>
<evidence type="ECO:0000259" key="2">
    <source>
        <dbReference type="Pfam" id="PF01602"/>
    </source>
</evidence>
<comment type="caution">
    <text evidence="5">The sequence shown here is derived from an EMBL/GenBank/DDBJ whole genome shotgun (WGS) entry which is preliminary data.</text>
</comment>
<feature type="compositionally biased region" description="Polar residues" evidence="1">
    <location>
        <begin position="1"/>
        <end position="10"/>
    </location>
</feature>
<name>A0A8S9G5X6_BRACR</name>
<evidence type="ECO:0000256" key="1">
    <source>
        <dbReference type="SAM" id="MobiDB-lite"/>
    </source>
</evidence>
<dbReference type="GO" id="GO:0006886">
    <property type="term" value="P:intracellular protein transport"/>
    <property type="evidence" value="ECO:0007669"/>
    <property type="project" value="InterPro"/>
</dbReference>
<dbReference type="SUPFAM" id="SSF48371">
    <property type="entry name" value="ARM repeat"/>
    <property type="match status" value="1"/>
</dbReference>
<sequence>MPNSSANASNDGRRPRPIGLNLEDVRNVRPQLRAASMPPGRTPASSQPTIPPGVVGSSTSSAAPPPPTYATRTEEALLRAPSRINQPHLHPDKINGALWIGVDPEVHEFIKATWQGNFWGPWQSWLKVPLEKRTSWWHSFIQQYYWEDQFHEEIYFKWKLQTQVTICGRISQKRQKNKQPSYLEESKKERGEKVEDGTFQRDRALYEILKENKDKKDAEFNERFKHSESHSASIHSCLLLATSLARIGTDDLARYLTSEVFTLLGSSKALVRKKSIGVVLRVFDKYHDAVKVCFKRLVENLESSDAQLLSAVVGVCLGAVIEAIKSKGITAIGVAGMCWGAKMVVELSKQELVQAAVLLHPSFVTVDDIKGGKVPIAILGAEIDQLSPPAILKQFEEILASKPEKQEEIVVLNEVDGLEGQEELCFVNANGTWYKKEPHFQYQNNYQQKPFYNNQQGSYQASQNYSHGFSSKGNQSTQGQAGSSTPAQQESSTDAMLKQILDSQTTKVLATVEAHIVEKVEHKIVERVAIQTVKKITICLDEHLLAVWKGDRFSLLKQSFLTREIEIWVMKNKIDDKEKLVCYFIYGKTLFLCCGDDETREPCIYIVKGDVCNKIQIGCGQVGWFSHCAYVPNLISVP</sequence>
<gene>
    <name evidence="5" type="ORF">F2Q68_00032427</name>
</gene>
<protein>
    <submittedName>
        <fullName evidence="5">Uncharacterized protein</fullName>
    </submittedName>
</protein>
<dbReference type="GO" id="GO:0005634">
    <property type="term" value="C:nucleus"/>
    <property type="evidence" value="ECO:0007669"/>
    <property type="project" value="UniProtKB-SubCell"/>
</dbReference>